<name>A0A392R187_9FABA</name>
<feature type="non-terminal residue" evidence="1">
    <location>
        <position position="100"/>
    </location>
</feature>
<protein>
    <submittedName>
        <fullName evidence="1">Protein FAR1-RELATED SEQUENCE 6</fullName>
    </submittedName>
</protein>
<comment type="caution">
    <text evidence="1">The sequence shown here is derived from an EMBL/GenBank/DDBJ whole genome shotgun (WGS) entry which is preliminary data.</text>
</comment>
<sequence length="100" mass="11481">MALMNDVAQVFPISAALVCRFHVEKNVSTKVMELVKDKNGDGQKASVVWERVGFAFKNLLDSATEEEYAKNVLEFKKLCEKWPKILRYVEETVLDTDKKK</sequence>
<organism evidence="1 2">
    <name type="scientific">Trifolium medium</name>
    <dbReference type="NCBI Taxonomy" id="97028"/>
    <lineage>
        <taxon>Eukaryota</taxon>
        <taxon>Viridiplantae</taxon>
        <taxon>Streptophyta</taxon>
        <taxon>Embryophyta</taxon>
        <taxon>Tracheophyta</taxon>
        <taxon>Spermatophyta</taxon>
        <taxon>Magnoliopsida</taxon>
        <taxon>eudicotyledons</taxon>
        <taxon>Gunneridae</taxon>
        <taxon>Pentapetalae</taxon>
        <taxon>rosids</taxon>
        <taxon>fabids</taxon>
        <taxon>Fabales</taxon>
        <taxon>Fabaceae</taxon>
        <taxon>Papilionoideae</taxon>
        <taxon>50 kb inversion clade</taxon>
        <taxon>NPAAA clade</taxon>
        <taxon>Hologalegina</taxon>
        <taxon>IRL clade</taxon>
        <taxon>Trifolieae</taxon>
        <taxon>Trifolium</taxon>
    </lineage>
</organism>
<reference evidence="1 2" key="1">
    <citation type="journal article" date="2018" name="Front. Plant Sci.">
        <title>Red Clover (Trifolium pratense) and Zigzag Clover (T. medium) - A Picture of Genomic Similarities and Differences.</title>
        <authorList>
            <person name="Dluhosova J."/>
            <person name="Istvanek J."/>
            <person name="Nedelnik J."/>
            <person name="Repkova J."/>
        </authorList>
    </citation>
    <scope>NUCLEOTIDE SEQUENCE [LARGE SCALE GENOMIC DNA]</scope>
    <source>
        <strain evidence="2">cv. 10/8</strain>
        <tissue evidence="1">Leaf</tissue>
    </source>
</reference>
<accession>A0A392R187</accession>
<evidence type="ECO:0000313" key="1">
    <source>
        <dbReference type="EMBL" id="MCI29852.1"/>
    </source>
</evidence>
<evidence type="ECO:0000313" key="2">
    <source>
        <dbReference type="Proteomes" id="UP000265520"/>
    </source>
</evidence>
<proteinExistence type="predicted"/>
<dbReference type="Proteomes" id="UP000265520">
    <property type="component" value="Unassembled WGS sequence"/>
</dbReference>
<dbReference type="EMBL" id="LXQA010175420">
    <property type="protein sequence ID" value="MCI29852.1"/>
    <property type="molecule type" value="Genomic_DNA"/>
</dbReference>
<dbReference type="AlphaFoldDB" id="A0A392R187"/>
<keyword evidence="2" id="KW-1185">Reference proteome</keyword>